<dbReference type="GO" id="GO:0042838">
    <property type="term" value="P:D-glucarate catabolic process"/>
    <property type="evidence" value="ECO:0007669"/>
    <property type="project" value="UniProtKB-UniRule"/>
</dbReference>
<dbReference type="AlphaFoldDB" id="A0AAU7VQW9"/>
<dbReference type="PANTHER" id="PTHR12128:SF19">
    <property type="entry name" value="5-DEHYDRO-4-DEOXYGLUCARATE DEHYDRATASE 2-RELATED"/>
    <property type="match status" value="1"/>
</dbReference>
<feature type="active site" description="Schiff-base intermediate with substrate" evidence="7">
    <location>
        <position position="162"/>
    </location>
</feature>
<accession>A0AAU7VQW9</accession>
<dbReference type="GO" id="GO:0008840">
    <property type="term" value="F:4-hydroxy-tetrahydrodipicolinate synthase activity"/>
    <property type="evidence" value="ECO:0007669"/>
    <property type="project" value="TreeGrafter"/>
</dbReference>
<dbReference type="SUPFAM" id="SSF51569">
    <property type="entry name" value="Aldolase"/>
    <property type="match status" value="1"/>
</dbReference>
<dbReference type="Pfam" id="PF00701">
    <property type="entry name" value="DHDPS"/>
    <property type="match status" value="1"/>
</dbReference>
<name>A0AAU7VQW9_9MICO</name>
<dbReference type="RefSeq" id="WP_350350094.1">
    <property type="nucleotide sequence ID" value="NZ_CP158357.1"/>
</dbReference>
<dbReference type="InterPro" id="IPR002220">
    <property type="entry name" value="DapA-like"/>
</dbReference>
<dbReference type="EMBL" id="CP158357">
    <property type="protein sequence ID" value="XBX76444.1"/>
    <property type="molecule type" value="Genomic_DNA"/>
</dbReference>
<dbReference type="InterPro" id="IPR013785">
    <property type="entry name" value="Aldolase_TIM"/>
</dbReference>
<evidence type="ECO:0000256" key="3">
    <source>
        <dbReference type="ARBA" id="ARBA00007592"/>
    </source>
</evidence>
<comment type="pathway">
    <text evidence="2 5">Carbohydrate acid metabolism; D-glucarate degradation; 2,5-dioxopentanoate from D-glucarate: step 2/2.</text>
</comment>
<sequence>MTLTFRDGPLYFPVTAFDADGEVDLVTTARVLAEGMEHGPGGVFPACGTGEFHALSATESLSVVRVAIDTVAGRVPVVAGVGGPVGQAIASVRELAGMGADGILLLPPYLVGSSQEGLVRYVSAVAEASTLPVVVYHRGSARFTAETFARLLAEQPTIVGFKDGIGDVALAQEIVLAARRVRDDVQFFNGLLTAEASQAAYRAIGIPLYSSAVFAMAPRIASGFYRAYVDGDSAACDRLLEGFYHPLVALRDTTPGYAVSLIKAGLRLSGAPVGGVRPPLTDPGDAHSEELRRILDAGERMIGGS</sequence>
<gene>
    <name evidence="9" type="ORF">ABS642_10990</name>
</gene>
<feature type="active site" description="Proton donor/acceptor" evidence="7">
    <location>
        <position position="136"/>
    </location>
</feature>
<dbReference type="Gene3D" id="3.20.20.70">
    <property type="entry name" value="Aldolase class I"/>
    <property type="match status" value="1"/>
</dbReference>
<dbReference type="InterPro" id="IPR017655">
    <property type="entry name" value="Dehydro-deoxyglucarate_dehyd"/>
</dbReference>
<evidence type="ECO:0000256" key="2">
    <source>
        <dbReference type="ARBA" id="ARBA00004983"/>
    </source>
</evidence>
<dbReference type="EC" id="4.2.1.41" evidence="5"/>
<reference evidence="9" key="1">
    <citation type="submission" date="2024-06" db="EMBL/GenBank/DDBJ databases">
        <title>Draft genome sequence of Microbacterium sp. strain A8/3-1, isolated from Oxytropis tragacanthoides Fisch. ex DC. Root nodules in the Altai region of Russia.</title>
        <authorList>
            <person name="Sazanova A."/>
            <person name="Guro P."/>
            <person name="Kuznetsova I."/>
            <person name="Belimov A."/>
            <person name="Safronova V."/>
        </authorList>
    </citation>
    <scope>NUCLEOTIDE SEQUENCE</scope>
    <source>
        <strain evidence="9">A8/3-1</strain>
    </source>
</reference>
<dbReference type="SMART" id="SM01130">
    <property type="entry name" value="DHDPS"/>
    <property type="match status" value="1"/>
</dbReference>
<evidence type="ECO:0000256" key="8">
    <source>
        <dbReference type="PIRSR" id="PIRSR001365-2"/>
    </source>
</evidence>
<protein>
    <recommendedName>
        <fullName evidence="5">Probable 5-dehydro-4-deoxyglucarate dehydratase</fullName>
        <ecNumber evidence="5">4.2.1.41</ecNumber>
    </recommendedName>
    <alternativeName>
        <fullName evidence="5">5-keto-4-deoxy-glucarate dehydratase</fullName>
        <shortName evidence="5">KDGDH</shortName>
    </alternativeName>
</protein>
<evidence type="ECO:0000256" key="6">
    <source>
        <dbReference type="PIRNR" id="PIRNR001365"/>
    </source>
</evidence>
<dbReference type="NCBIfam" id="NF002958">
    <property type="entry name" value="PRK03620.1"/>
    <property type="match status" value="1"/>
</dbReference>
<evidence type="ECO:0000313" key="9">
    <source>
        <dbReference type="EMBL" id="XBX76444.1"/>
    </source>
</evidence>
<evidence type="ECO:0000256" key="1">
    <source>
        <dbReference type="ARBA" id="ARBA00001446"/>
    </source>
</evidence>
<proteinExistence type="inferred from homology"/>
<dbReference type="GO" id="GO:0047448">
    <property type="term" value="F:5-dehydro-4-deoxyglucarate dehydratase activity"/>
    <property type="evidence" value="ECO:0007669"/>
    <property type="project" value="UniProtKB-UniRule"/>
</dbReference>
<dbReference type="HAMAP" id="MF_00694">
    <property type="entry name" value="KDGDH"/>
    <property type="match status" value="1"/>
</dbReference>
<feature type="binding site" evidence="8">
    <location>
        <position position="49"/>
    </location>
    <ligand>
        <name>pyruvate</name>
        <dbReference type="ChEBI" id="CHEBI:15361"/>
    </ligand>
</feature>
<evidence type="ECO:0000256" key="7">
    <source>
        <dbReference type="PIRSR" id="PIRSR001365-1"/>
    </source>
</evidence>
<evidence type="ECO:0000256" key="5">
    <source>
        <dbReference type="HAMAP-Rule" id="MF_00694"/>
    </source>
</evidence>
<evidence type="ECO:0000256" key="4">
    <source>
        <dbReference type="ARBA" id="ARBA00023239"/>
    </source>
</evidence>
<dbReference type="PANTHER" id="PTHR12128">
    <property type="entry name" value="DIHYDRODIPICOLINATE SYNTHASE"/>
    <property type="match status" value="1"/>
</dbReference>
<comment type="catalytic activity">
    <reaction evidence="1 5">
        <text>5-dehydro-4-deoxy-D-glucarate + H(+) = 2,5-dioxopentanoate + CO2 + H2O</text>
        <dbReference type="Rhea" id="RHEA:24608"/>
        <dbReference type="ChEBI" id="CHEBI:15377"/>
        <dbReference type="ChEBI" id="CHEBI:15378"/>
        <dbReference type="ChEBI" id="CHEBI:16526"/>
        <dbReference type="ChEBI" id="CHEBI:42819"/>
        <dbReference type="ChEBI" id="CHEBI:58136"/>
        <dbReference type="EC" id="4.2.1.41"/>
    </reaction>
</comment>
<organism evidence="9">
    <name type="scientific">Microbacterium sp. A8/3-1</name>
    <dbReference type="NCBI Taxonomy" id="3160749"/>
    <lineage>
        <taxon>Bacteria</taxon>
        <taxon>Bacillati</taxon>
        <taxon>Actinomycetota</taxon>
        <taxon>Actinomycetes</taxon>
        <taxon>Micrococcales</taxon>
        <taxon>Microbacteriaceae</taxon>
        <taxon>Microbacterium</taxon>
    </lineage>
</organism>
<comment type="similarity">
    <text evidence="3 5 6">Belongs to the DapA family.</text>
</comment>
<keyword evidence="4 5" id="KW-0456">Lyase</keyword>
<dbReference type="PIRSF" id="PIRSF001365">
    <property type="entry name" value="DHDPS"/>
    <property type="match status" value="1"/>
</dbReference>